<evidence type="ECO:0000256" key="2">
    <source>
        <dbReference type="ARBA" id="ARBA00022840"/>
    </source>
</evidence>
<reference evidence="4 5" key="1">
    <citation type="submission" date="2020-08" db="EMBL/GenBank/DDBJ databases">
        <title>Sequencing the genomes of 1000 actinobacteria strains.</title>
        <authorList>
            <person name="Klenk H.-P."/>
        </authorList>
    </citation>
    <scope>NUCLEOTIDE SEQUENCE [LARGE SCALE GENOMIC DNA]</scope>
    <source>
        <strain evidence="4 5">DSM 45362</strain>
    </source>
</reference>
<keyword evidence="1" id="KW-0547">Nucleotide-binding</keyword>
<sequence length="218" mass="22505">MTSTVQVDRITVAYGKDRPVLRDVSAMAVPGRVLAVTGPSGAGKTTLLWAMAGLIKPQEGSVTVDGHPISERDQAVADGVVLVPQENGLAAILTASENVQVALIANGAAPADARRRTAEALDQVGLAGQADQLVEELSGGQQQRTAIARGLALRGNVLLADEVTSELDAANRQKVLDLLHAEARRGAAVVFATHDPQAAAACDAEIHLVDGCATIVRS</sequence>
<dbReference type="EMBL" id="JACHMN010000003">
    <property type="protein sequence ID" value="MBB5872100.1"/>
    <property type="molecule type" value="Genomic_DNA"/>
</dbReference>
<proteinExistence type="predicted"/>
<dbReference type="SUPFAM" id="SSF52540">
    <property type="entry name" value="P-loop containing nucleoside triphosphate hydrolases"/>
    <property type="match status" value="1"/>
</dbReference>
<keyword evidence="2 4" id="KW-0067">ATP-binding</keyword>
<gene>
    <name evidence="4" type="ORF">F4553_005534</name>
</gene>
<dbReference type="GO" id="GO:0005524">
    <property type="term" value="F:ATP binding"/>
    <property type="evidence" value="ECO:0007669"/>
    <property type="project" value="UniProtKB-KW"/>
</dbReference>
<accession>A0A841BZF9</accession>
<dbReference type="InterPro" id="IPR003439">
    <property type="entry name" value="ABC_transporter-like_ATP-bd"/>
</dbReference>
<dbReference type="InterPro" id="IPR015854">
    <property type="entry name" value="ABC_transpr_LolD-like"/>
</dbReference>
<feature type="domain" description="ABC transporter" evidence="3">
    <location>
        <begin position="5"/>
        <end position="218"/>
    </location>
</feature>
<dbReference type="RefSeq" id="WP_184841460.1">
    <property type="nucleotide sequence ID" value="NZ_JACHMN010000003.1"/>
</dbReference>
<evidence type="ECO:0000259" key="3">
    <source>
        <dbReference type="PROSITE" id="PS50893"/>
    </source>
</evidence>
<dbReference type="InterPro" id="IPR027417">
    <property type="entry name" value="P-loop_NTPase"/>
</dbReference>
<dbReference type="PANTHER" id="PTHR24220">
    <property type="entry name" value="IMPORT ATP-BINDING PROTEIN"/>
    <property type="match status" value="1"/>
</dbReference>
<dbReference type="InterPro" id="IPR003593">
    <property type="entry name" value="AAA+_ATPase"/>
</dbReference>
<organism evidence="4 5">
    <name type="scientific">Allocatelliglobosispora scoriae</name>
    <dbReference type="NCBI Taxonomy" id="643052"/>
    <lineage>
        <taxon>Bacteria</taxon>
        <taxon>Bacillati</taxon>
        <taxon>Actinomycetota</taxon>
        <taxon>Actinomycetes</taxon>
        <taxon>Micromonosporales</taxon>
        <taxon>Micromonosporaceae</taxon>
        <taxon>Allocatelliglobosispora</taxon>
    </lineage>
</organism>
<dbReference type="GO" id="GO:0016887">
    <property type="term" value="F:ATP hydrolysis activity"/>
    <property type="evidence" value="ECO:0007669"/>
    <property type="project" value="InterPro"/>
</dbReference>
<evidence type="ECO:0000256" key="1">
    <source>
        <dbReference type="ARBA" id="ARBA00022741"/>
    </source>
</evidence>
<name>A0A841BZF9_9ACTN</name>
<dbReference type="GO" id="GO:0022857">
    <property type="term" value="F:transmembrane transporter activity"/>
    <property type="evidence" value="ECO:0007669"/>
    <property type="project" value="TreeGrafter"/>
</dbReference>
<evidence type="ECO:0000313" key="4">
    <source>
        <dbReference type="EMBL" id="MBB5872100.1"/>
    </source>
</evidence>
<keyword evidence="5" id="KW-1185">Reference proteome</keyword>
<dbReference type="AlphaFoldDB" id="A0A841BZF9"/>
<dbReference type="Pfam" id="PF00005">
    <property type="entry name" value="ABC_tran"/>
    <property type="match status" value="1"/>
</dbReference>
<dbReference type="PROSITE" id="PS50893">
    <property type="entry name" value="ABC_TRANSPORTER_2"/>
    <property type="match status" value="1"/>
</dbReference>
<comment type="caution">
    <text evidence="4">The sequence shown here is derived from an EMBL/GenBank/DDBJ whole genome shotgun (WGS) entry which is preliminary data.</text>
</comment>
<dbReference type="Gene3D" id="3.40.50.300">
    <property type="entry name" value="P-loop containing nucleotide triphosphate hydrolases"/>
    <property type="match status" value="1"/>
</dbReference>
<dbReference type="GO" id="GO:0005886">
    <property type="term" value="C:plasma membrane"/>
    <property type="evidence" value="ECO:0007669"/>
    <property type="project" value="TreeGrafter"/>
</dbReference>
<dbReference type="SMART" id="SM00382">
    <property type="entry name" value="AAA"/>
    <property type="match status" value="1"/>
</dbReference>
<evidence type="ECO:0000313" key="5">
    <source>
        <dbReference type="Proteomes" id="UP000587527"/>
    </source>
</evidence>
<protein>
    <submittedName>
        <fullName evidence="4">Putative ABC transport system ATP-binding protein</fullName>
    </submittedName>
</protein>
<dbReference type="Proteomes" id="UP000587527">
    <property type="component" value="Unassembled WGS sequence"/>
</dbReference>